<evidence type="ECO:0000256" key="1">
    <source>
        <dbReference type="SAM" id="MobiDB-lite"/>
    </source>
</evidence>
<feature type="compositionally biased region" description="Acidic residues" evidence="1">
    <location>
        <begin position="98"/>
        <end position="110"/>
    </location>
</feature>
<evidence type="ECO:0000313" key="2">
    <source>
        <dbReference type="EMBL" id="KAF2687573.1"/>
    </source>
</evidence>
<organism evidence="2 3">
    <name type="scientific">Lentithecium fluviatile CBS 122367</name>
    <dbReference type="NCBI Taxonomy" id="1168545"/>
    <lineage>
        <taxon>Eukaryota</taxon>
        <taxon>Fungi</taxon>
        <taxon>Dikarya</taxon>
        <taxon>Ascomycota</taxon>
        <taxon>Pezizomycotina</taxon>
        <taxon>Dothideomycetes</taxon>
        <taxon>Pleosporomycetidae</taxon>
        <taxon>Pleosporales</taxon>
        <taxon>Massarineae</taxon>
        <taxon>Lentitheciaceae</taxon>
        <taxon>Lentithecium</taxon>
    </lineage>
</organism>
<name>A0A6G1JBQ9_9PLEO</name>
<dbReference type="Proteomes" id="UP000799291">
    <property type="component" value="Unassembled WGS sequence"/>
</dbReference>
<dbReference type="EMBL" id="MU005575">
    <property type="protein sequence ID" value="KAF2687573.1"/>
    <property type="molecule type" value="Genomic_DNA"/>
</dbReference>
<reference evidence="2" key="1">
    <citation type="journal article" date="2020" name="Stud. Mycol.">
        <title>101 Dothideomycetes genomes: a test case for predicting lifestyles and emergence of pathogens.</title>
        <authorList>
            <person name="Haridas S."/>
            <person name="Albert R."/>
            <person name="Binder M."/>
            <person name="Bloem J."/>
            <person name="Labutti K."/>
            <person name="Salamov A."/>
            <person name="Andreopoulos B."/>
            <person name="Baker S."/>
            <person name="Barry K."/>
            <person name="Bills G."/>
            <person name="Bluhm B."/>
            <person name="Cannon C."/>
            <person name="Castanera R."/>
            <person name="Culley D."/>
            <person name="Daum C."/>
            <person name="Ezra D."/>
            <person name="Gonzalez J."/>
            <person name="Henrissat B."/>
            <person name="Kuo A."/>
            <person name="Liang C."/>
            <person name="Lipzen A."/>
            <person name="Lutzoni F."/>
            <person name="Magnuson J."/>
            <person name="Mondo S."/>
            <person name="Nolan M."/>
            <person name="Ohm R."/>
            <person name="Pangilinan J."/>
            <person name="Park H.-J."/>
            <person name="Ramirez L."/>
            <person name="Alfaro M."/>
            <person name="Sun H."/>
            <person name="Tritt A."/>
            <person name="Yoshinaga Y."/>
            <person name="Zwiers L.-H."/>
            <person name="Turgeon B."/>
            <person name="Goodwin S."/>
            <person name="Spatafora J."/>
            <person name="Crous P."/>
            <person name="Grigoriev I."/>
        </authorList>
    </citation>
    <scope>NUCLEOTIDE SEQUENCE</scope>
    <source>
        <strain evidence="2">CBS 122367</strain>
    </source>
</reference>
<feature type="region of interest" description="Disordered" evidence="1">
    <location>
        <begin position="152"/>
        <end position="176"/>
    </location>
</feature>
<feature type="compositionally biased region" description="Low complexity" evidence="1">
    <location>
        <begin position="152"/>
        <end position="173"/>
    </location>
</feature>
<evidence type="ECO:0000313" key="3">
    <source>
        <dbReference type="Proteomes" id="UP000799291"/>
    </source>
</evidence>
<protein>
    <submittedName>
        <fullName evidence="2">Uncharacterized protein</fullName>
    </submittedName>
</protein>
<feature type="region of interest" description="Disordered" evidence="1">
    <location>
        <begin position="97"/>
        <end position="122"/>
    </location>
</feature>
<gene>
    <name evidence="2" type="ORF">K458DRAFT_402063</name>
</gene>
<sequence>MALELRFGAEDEFFICQTPDLAEPFKTIKDREARLEMIRKRLGEGCKKKGLNSVVLMGIERIGKSVQYDIEDITSIWVFKDEPMRDQEDGAEDHLEYDPEYDDIEMDPEDNPQRSRRKKLEDSLENETLYQCELNTSLQSQQPFLEGRLCASAASTPTSRSSTIKPGPSLLSSRSRKPLFIESFRAMRGRNRR</sequence>
<accession>A0A6G1JBQ9</accession>
<proteinExistence type="predicted"/>
<dbReference type="AlphaFoldDB" id="A0A6G1JBQ9"/>
<keyword evidence="3" id="KW-1185">Reference proteome</keyword>